<evidence type="ECO:0000313" key="5">
    <source>
        <dbReference type="Proteomes" id="UP000030364"/>
    </source>
</evidence>
<dbReference type="Gene3D" id="1.20.1260.10">
    <property type="match status" value="1"/>
</dbReference>
<dbReference type="RefSeq" id="WP_038060648.1">
    <property type="nucleotide sequence ID" value="NZ_JPSL02000039.1"/>
</dbReference>
<feature type="binding site" evidence="2">
    <location>
        <position position="183"/>
    </location>
    <ligand>
        <name>Mn(2+)</name>
        <dbReference type="ChEBI" id="CHEBI:29035"/>
        <label>1</label>
    </ligand>
</feature>
<comment type="cofactor">
    <cofactor evidence="2">
        <name>Mn(2+)</name>
        <dbReference type="ChEBI" id="CHEBI:29035"/>
    </cofactor>
    <text evidence="2">Binds 2 manganese ions per subunit.</text>
</comment>
<feature type="binding site" evidence="2">
    <location>
        <position position="36"/>
    </location>
    <ligand>
        <name>Mn(2+)</name>
        <dbReference type="ChEBI" id="CHEBI:29035"/>
        <label>1</label>
    </ligand>
</feature>
<dbReference type="STRING" id="276.THFILI_07685"/>
<dbReference type="InterPro" id="IPR007760">
    <property type="entry name" value="Mn_catalase"/>
</dbReference>
<comment type="caution">
    <text evidence="4">The sequence shown here is derived from an EMBL/GenBank/DDBJ whole genome shotgun (WGS) entry which is preliminary data.</text>
</comment>
<dbReference type="Proteomes" id="UP000030364">
    <property type="component" value="Unassembled WGS sequence"/>
</dbReference>
<dbReference type="EMBL" id="JPSL02000039">
    <property type="protein sequence ID" value="KGQ22965.1"/>
    <property type="molecule type" value="Genomic_DNA"/>
</dbReference>
<name>A0A0A2WXD9_THEFI</name>
<dbReference type="CDD" id="cd01051">
    <property type="entry name" value="Mn_catalase"/>
    <property type="match status" value="1"/>
</dbReference>
<comment type="similarity">
    <text evidence="1">Belongs to the manganese catalase family.</text>
</comment>
<evidence type="ECO:0000256" key="3">
    <source>
        <dbReference type="PIRSR" id="PIRSR607760-2"/>
    </source>
</evidence>
<organism evidence="4 5">
    <name type="scientific">Thermus filiformis</name>
    <dbReference type="NCBI Taxonomy" id="276"/>
    <lineage>
        <taxon>Bacteria</taxon>
        <taxon>Thermotogati</taxon>
        <taxon>Deinococcota</taxon>
        <taxon>Deinococci</taxon>
        <taxon>Thermales</taxon>
        <taxon>Thermaceae</taxon>
        <taxon>Thermus</taxon>
    </lineage>
</organism>
<dbReference type="AlphaFoldDB" id="A0A0A2WXD9"/>
<feature type="binding site" evidence="3">
    <location>
        <position position="232"/>
    </location>
    <ligand>
        <name>Ca(2+)</name>
        <dbReference type="ChEBI" id="CHEBI:29108"/>
    </ligand>
</feature>
<reference evidence="4 5" key="1">
    <citation type="journal article" date="2015" name="Genome Announc.">
        <title>Draft Genome Sequence of the Thermophile Thermus filiformis ATCC 43280, Producer of Carotenoid-(Di)glucoside-Branched Fatty Acid (Di)esters and Source of Hyperthermostable Enzymes of Biotechnological Interest.</title>
        <authorList>
            <person name="Mandelli F."/>
            <person name="Oliveira Ramires B."/>
            <person name="Couger M.B."/>
            <person name="Paixao D.A."/>
            <person name="Camilo C.M."/>
            <person name="Polikarpov I."/>
            <person name="Prade R."/>
            <person name="Riano-Pachon D.M."/>
            <person name="Squina F.M."/>
        </authorList>
    </citation>
    <scope>NUCLEOTIDE SEQUENCE [LARGE SCALE GENOMIC DNA]</scope>
    <source>
        <strain evidence="4 5">ATCC 43280</strain>
    </source>
</reference>
<protein>
    <submittedName>
        <fullName evidence="4">Manganese catalase</fullName>
    </submittedName>
</protein>
<keyword evidence="2" id="KW-0479">Metal-binding</keyword>
<accession>A0A0A2WXD9</accession>
<proteinExistence type="inferred from homology"/>
<sequence length="297" mass="33055">MFLRIDRLQIELPMPKEQDPNAAAAVQALLGGRFGEMSTLMNYMYQSFNFRGKKALKPYYDLIANIATEELGHIELVSATINALLWQERKEVDPVSAPLGFAKDVRNTAHWIAGGGNTLVMGSMGEPWNGEYVFTSGNLILDLLHNFFLEVAARTHKLRVYEMTQNPVAREMIGYLLVRGGVHAAAYGKALETLTGVEVNKMLPIPNIPNEKIPEAKKYMDLGYHRNLYRFSLEDYQDLGLIWRGASPEDGTEVQVVDGPPTGGPVLEGEHDAAAFAPDFAVEELLEIAKKLYDKAK</sequence>
<dbReference type="InterPro" id="IPR009078">
    <property type="entry name" value="Ferritin-like_SF"/>
</dbReference>
<feature type="binding site" evidence="3">
    <location>
        <position position="61"/>
    </location>
    <ligand>
        <name>Ca(2+)</name>
        <dbReference type="ChEBI" id="CHEBI:29108"/>
    </ligand>
</feature>
<keyword evidence="3" id="KW-0106">Calcium</keyword>
<dbReference type="GO" id="GO:0046872">
    <property type="term" value="F:metal ion binding"/>
    <property type="evidence" value="ECO:0007669"/>
    <property type="project" value="UniProtKB-KW"/>
</dbReference>
<feature type="binding site" evidence="2">
    <location>
        <position position="70"/>
    </location>
    <ligand>
        <name>Mn(2+)</name>
        <dbReference type="ChEBI" id="CHEBI:29035"/>
        <label>1</label>
    </ligand>
</feature>
<dbReference type="InterPro" id="IPR039377">
    <property type="entry name" value="Mn_catalase_dom"/>
</dbReference>
<keyword evidence="5" id="KW-1185">Reference proteome</keyword>
<feature type="binding site" evidence="2">
    <location>
        <position position="73"/>
    </location>
    <ligand>
        <name>Mn(2+)</name>
        <dbReference type="ChEBI" id="CHEBI:29035"/>
        <label>1</label>
    </ligand>
</feature>
<dbReference type="InterPro" id="IPR012347">
    <property type="entry name" value="Ferritin-like"/>
</dbReference>
<dbReference type="SUPFAM" id="SSF47240">
    <property type="entry name" value="Ferritin-like"/>
    <property type="match status" value="1"/>
</dbReference>
<evidence type="ECO:0000256" key="2">
    <source>
        <dbReference type="PIRSR" id="PIRSR607760-1"/>
    </source>
</evidence>
<evidence type="ECO:0000313" key="4">
    <source>
        <dbReference type="EMBL" id="KGQ22965.1"/>
    </source>
</evidence>
<dbReference type="PATRIC" id="fig|276.5.peg.180"/>
<dbReference type="Pfam" id="PF05067">
    <property type="entry name" value="Mn_catalase"/>
    <property type="match status" value="1"/>
</dbReference>
<gene>
    <name evidence="4" type="ORF">THFILI_07685</name>
</gene>
<comment type="cofactor">
    <cofactor evidence="3">
        <name>Ca(2+)</name>
        <dbReference type="ChEBI" id="CHEBI:29108"/>
    </cofactor>
    <text evidence="3">Binds 1 Ca(2+) ion per subunit.</text>
</comment>
<keyword evidence="2" id="KW-0464">Manganese</keyword>
<feature type="binding site" evidence="2">
    <location>
        <position position="150"/>
    </location>
    <ligand>
        <name>Mn(2+)</name>
        <dbReference type="ChEBI" id="CHEBI:29035"/>
        <label>1</label>
    </ligand>
</feature>
<dbReference type="OrthoDB" id="9800585at2"/>
<evidence type="ECO:0000256" key="1">
    <source>
        <dbReference type="ARBA" id="ARBA00007644"/>
    </source>
</evidence>